<evidence type="ECO:0000313" key="2">
    <source>
        <dbReference type="EMBL" id="PJF16446.1"/>
    </source>
</evidence>
<dbReference type="SUPFAM" id="SSF49879">
    <property type="entry name" value="SMAD/FHA domain"/>
    <property type="match status" value="1"/>
</dbReference>
<evidence type="ECO:0000313" key="3">
    <source>
        <dbReference type="Proteomes" id="UP000240830"/>
    </source>
</evidence>
<keyword evidence="3" id="KW-1185">Reference proteome</keyword>
<dbReference type="Gene3D" id="2.60.200.20">
    <property type="match status" value="1"/>
</dbReference>
<evidence type="ECO:0000259" key="1">
    <source>
        <dbReference type="PROSITE" id="PS50006"/>
    </source>
</evidence>
<gene>
    <name evidence="2" type="ORF">PSACC_03743</name>
</gene>
<dbReference type="PROSITE" id="PS50006">
    <property type="entry name" value="FHA_DOMAIN"/>
    <property type="match status" value="1"/>
</dbReference>
<sequence length="917" mass="100721">MTSVPLAPELPPRAASLDTLTQMAMLDRTTSLSHILASKTATLNTSTDPVIRSCETLKRSRSGGLSGLLKKLRGSGQSISDPERAARKQARALRRTRSLGAMQILTKDYFKFDVPGEGEGGLLASPISQTTDGIEGLSLKSQEDEYLGSPGSPTLQEILSMQTDLGVLKGQDSSRNSFTEECELVEIPDNVDADKTCDIPLDIQEESQTSSSEPEPHQAKLMDAVMKGFTACLVKKATSAKESKRPSLDGFLADLKKSLPRRYSEQVDFIHRRVSDLVQESTAVIKQRSSQTGSISVPATATGSVSAAETELECSQAGHLYRRSSDPAQESRDRHIVYSLPSPAPSTVDEQLQSVLERYCVIKELAETDPEAPIVNELLQELDEIVCGLGRTPIVDVAESMAHLDFNACGDLLNCQEEILSPVELPQTPLVRDLSHEILALNSPQSVAAPSSDMFSDLVRKPKKTLAFSTSRSMIMSLSRPELGYYGTTNDEEMIEIEDKPNDPLLLQIFENHRSCMQYGRTALPQSFTELQITLARFADDIDLTRDSADPKHLFLIPLNEASVPRWVKPGTRFRIGRNSPWLQGKSRVVSRNHCEVFHDIDCFFICDVGSSSGTFINGIRQAEEEQSCVPRALESGDIVQMGVDFYAESDPLGNLALDFRCVQTLVLLGYPKKATAGTPAETDLVNSQRVANSQSALVSWKQIQKATLKARKFPTRLEGGNLKIYMELGDLVHADGAGMAVVFREDQPAFSAIFNNYKMNWEMAMTDAEGSSTIVLDVLPNSTTAYSVMRELADLGRVTAVTPQKLVINPACSYGHTEELTPFSASVSLEDLTPTSLTATPFYTISGDDATFYILQRSHTDRRQIFLGEATLTTKKSRWGKKGHMLEARLVLPEGHEQLIVLGILLSALFKIENTK</sequence>
<protein>
    <recommendedName>
        <fullName evidence="1">FHA domain-containing protein</fullName>
    </recommendedName>
</protein>
<dbReference type="Pfam" id="PF00498">
    <property type="entry name" value="FHA"/>
    <property type="match status" value="1"/>
</dbReference>
<dbReference type="OrthoDB" id="687730at2759"/>
<comment type="caution">
    <text evidence="2">The sequence shown here is derived from an EMBL/GenBank/DDBJ whole genome shotgun (WGS) entry which is preliminary data.</text>
</comment>
<dbReference type="PANTHER" id="PTHR15715:SF37">
    <property type="entry name" value="LD47843P"/>
    <property type="match status" value="1"/>
</dbReference>
<dbReference type="InterPro" id="IPR051176">
    <property type="entry name" value="Cent_Immune-Sig_Mod"/>
</dbReference>
<reference evidence="2 3" key="1">
    <citation type="submission" date="2016-10" db="EMBL/GenBank/DDBJ databases">
        <title>The genome of Paramicrosporidium saccamoebae is the missing link in understanding Cryptomycota and Microsporidia evolution.</title>
        <authorList>
            <person name="Quandt C.A."/>
            <person name="Beaudet D."/>
            <person name="Corsaro D."/>
            <person name="Michel R."/>
            <person name="Corradi N."/>
            <person name="James T."/>
        </authorList>
    </citation>
    <scope>NUCLEOTIDE SEQUENCE [LARGE SCALE GENOMIC DNA]</scope>
    <source>
        <strain evidence="2 3">KSL3</strain>
    </source>
</reference>
<dbReference type="PANTHER" id="PTHR15715">
    <property type="entry name" value="CENTROSOMAL PROTEIN OF 170 KDA"/>
    <property type="match status" value="1"/>
</dbReference>
<dbReference type="STRING" id="1246581.A0A2H9TFD5"/>
<dbReference type="SMART" id="SM00240">
    <property type="entry name" value="FHA"/>
    <property type="match status" value="1"/>
</dbReference>
<dbReference type="EMBL" id="MTSL01000220">
    <property type="protein sequence ID" value="PJF16446.1"/>
    <property type="molecule type" value="Genomic_DNA"/>
</dbReference>
<accession>A0A2H9TFD5</accession>
<name>A0A2H9TFD5_9FUNG</name>
<feature type="domain" description="FHA" evidence="1">
    <location>
        <begin position="574"/>
        <end position="622"/>
    </location>
</feature>
<proteinExistence type="predicted"/>
<dbReference type="AlphaFoldDB" id="A0A2H9TFD5"/>
<organism evidence="2 3">
    <name type="scientific">Paramicrosporidium saccamoebae</name>
    <dbReference type="NCBI Taxonomy" id="1246581"/>
    <lineage>
        <taxon>Eukaryota</taxon>
        <taxon>Fungi</taxon>
        <taxon>Fungi incertae sedis</taxon>
        <taxon>Cryptomycota</taxon>
        <taxon>Cryptomycota incertae sedis</taxon>
        <taxon>Paramicrosporidium</taxon>
    </lineage>
</organism>
<dbReference type="Proteomes" id="UP000240830">
    <property type="component" value="Unassembled WGS sequence"/>
</dbReference>
<dbReference type="InterPro" id="IPR000253">
    <property type="entry name" value="FHA_dom"/>
</dbReference>
<dbReference type="InterPro" id="IPR008984">
    <property type="entry name" value="SMAD_FHA_dom_sf"/>
</dbReference>